<dbReference type="EMBL" id="LN847001">
    <property type="protein sequence ID" value="CRI39911.1"/>
    <property type="molecule type" value="Genomic_DNA"/>
</dbReference>
<dbReference type="NCBIfam" id="TIGR01003">
    <property type="entry name" value="PTS_HPr_family"/>
    <property type="match status" value="1"/>
</dbReference>
<evidence type="ECO:0000313" key="6">
    <source>
        <dbReference type="EMBL" id="CRI37644.1"/>
    </source>
</evidence>
<evidence type="ECO:0000259" key="5">
    <source>
        <dbReference type="PROSITE" id="PS51350"/>
    </source>
</evidence>
<evidence type="ECO:0000313" key="17">
    <source>
        <dbReference type="EMBL" id="CRI72675.1"/>
    </source>
</evidence>
<dbReference type="InterPro" id="IPR000032">
    <property type="entry name" value="HPr-like"/>
</dbReference>
<evidence type="ECO:0000313" key="13">
    <source>
        <dbReference type="EMBL" id="CRI48929.1"/>
    </source>
</evidence>
<evidence type="ECO:0000256" key="4">
    <source>
        <dbReference type="ARBA" id="ARBA00022683"/>
    </source>
</evidence>
<dbReference type="InterPro" id="IPR050399">
    <property type="entry name" value="HPr"/>
</dbReference>
<dbReference type="PRINTS" id="PR00107">
    <property type="entry name" value="PHOSPHOCPHPR"/>
</dbReference>
<dbReference type="InterPro" id="IPR035895">
    <property type="entry name" value="HPr-like_sf"/>
</dbReference>
<evidence type="ECO:0000313" key="8">
    <source>
        <dbReference type="EMBL" id="CRI41040.1"/>
    </source>
</evidence>
<keyword evidence="3" id="KW-0963">Cytoplasm</keyword>
<dbReference type="EMBL" id="LN847249">
    <property type="protein sequence ID" value="CRI52315.1"/>
    <property type="molecule type" value="Genomic_DNA"/>
</dbReference>
<dbReference type="EMBL" id="LN849011">
    <property type="protein sequence ID" value="CRI72675.1"/>
    <property type="molecule type" value="Genomic_DNA"/>
</dbReference>
<dbReference type="PANTHER" id="PTHR33705">
    <property type="entry name" value="PHOSPHOCARRIER PROTEIN HPR"/>
    <property type="match status" value="1"/>
</dbReference>
<dbReference type="Gene3D" id="3.30.1340.10">
    <property type="entry name" value="HPr-like"/>
    <property type="match status" value="1"/>
</dbReference>
<dbReference type="EMBL" id="LN846997">
    <property type="protein sequence ID" value="CRI37644.1"/>
    <property type="molecule type" value="Genomic_DNA"/>
</dbReference>
<dbReference type="InterPro" id="IPR002114">
    <property type="entry name" value="PTS_HPr_Ser_P_site"/>
</dbReference>
<dbReference type="GO" id="GO:0009401">
    <property type="term" value="P:phosphoenolpyruvate-dependent sugar phosphotransferase system"/>
    <property type="evidence" value="ECO:0007669"/>
    <property type="project" value="UniProtKB-KW"/>
</dbReference>
<evidence type="ECO:0000313" key="16">
    <source>
        <dbReference type="EMBL" id="CRI52315.1"/>
    </source>
</evidence>
<evidence type="ECO:0000256" key="3">
    <source>
        <dbReference type="ARBA" id="ARBA00022490"/>
    </source>
</evidence>
<evidence type="ECO:0000313" key="10">
    <source>
        <dbReference type="EMBL" id="CRI43262.1"/>
    </source>
</evidence>
<evidence type="ECO:0000313" key="12">
    <source>
        <dbReference type="EMBL" id="CRI46633.1"/>
    </source>
</evidence>
<dbReference type="AlphaFoldDB" id="A0A0F7WJW3"/>
<evidence type="ECO:0000256" key="1">
    <source>
        <dbReference type="ARBA" id="ARBA00004496"/>
    </source>
</evidence>
<feature type="domain" description="HPr" evidence="5">
    <location>
        <begin position="26"/>
        <end position="113"/>
    </location>
</feature>
<evidence type="ECO:0000256" key="2">
    <source>
        <dbReference type="ARBA" id="ARBA00010736"/>
    </source>
</evidence>
<reference evidence="7" key="1">
    <citation type="submission" date="2015-05" db="EMBL/GenBank/DDBJ databases">
        <authorList>
            <person name="Rattei Thomas"/>
        </authorList>
    </citation>
    <scope>NUCLEOTIDE SEQUENCE</scope>
    <source>
        <strain evidence="6">CV15</strain>
        <strain evidence="7">CWL029c</strain>
        <strain evidence="9">DC9</strain>
        <strain evidence="8">GiD</strain>
        <strain evidence="10">H12</strain>
        <strain evidence="11">MUL2216</strain>
        <strain evidence="12">Panola</strain>
        <strain evidence="14">PB1</strain>
        <strain evidence="13">U1271</strain>
        <strain evidence="15">UZG1</strain>
        <strain evidence="16">Wien2</strain>
        <strain evidence="17">YK41</strain>
    </source>
</reference>
<evidence type="ECO:0000313" key="15">
    <source>
        <dbReference type="EMBL" id="CRI51187.1"/>
    </source>
</evidence>
<dbReference type="SUPFAM" id="SSF55594">
    <property type="entry name" value="HPr-like"/>
    <property type="match status" value="1"/>
</dbReference>
<dbReference type="EMBL" id="LN847229">
    <property type="protein sequence ID" value="CRI46633.1"/>
    <property type="molecule type" value="Genomic_DNA"/>
</dbReference>
<dbReference type="EMBL" id="LN847245">
    <property type="protein sequence ID" value="CRI51187.1"/>
    <property type="molecule type" value="Genomic_DNA"/>
</dbReference>
<dbReference type="EMBL" id="LN847008">
    <property type="protein sequence ID" value="CRI41040.1"/>
    <property type="molecule type" value="Genomic_DNA"/>
</dbReference>
<keyword evidence="7" id="KW-0808">Transferase</keyword>
<organism evidence="7">
    <name type="scientific">Chlamydia pneumoniae</name>
    <name type="common">Chlamydophila pneumoniae</name>
    <dbReference type="NCBI Taxonomy" id="83558"/>
    <lineage>
        <taxon>Bacteria</taxon>
        <taxon>Pseudomonadati</taxon>
        <taxon>Chlamydiota</taxon>
        <taxon>Chlamydiia</taxon>
        <taxon>Chlamydiales</taxon>
        <taxon>Chlamydiaceae</taxon>
        <taxon>Chlamydia/Chlamydophila group</taxon>
        <taxon>Chlamydia</taxon>
    </lineage>
</organism>
<proteinExistence type="inferred from homology"/>
<evidence type="ECO:0000313" key="11">
    <source>
        <dbReference type="EMBL" id="CRI45503.1"/>
    </source>
</evidence>
<evidence type="ECO:0000313" key="7">
    <source>
        <dbReference type="EMBL" id="CRI39911.1"/>
    </source>
</evidence>
<dbReference type="EMBL" id="LN847013">
    <property type="protein sequence ID" value="CRI42165.1"/>
    <property type="molecule type" value="Genomic_DNA"/>
</dbReference>
<name>A0A0F7WJW3_CHLPN</name>
<keyword evidence="4" id="KW-0598">Phosphotransferase system</keyword>
<comment type="similarity">
    <text evidence="2">Belongs to the HPr family.</text>
</comment>
<dbReference type="PANTHER" id="PTHR33705:SF2">
    <property type="entry name" value="PHOSPHOCARRIER PROTEIN NPR"/>
    <property type="match status" value="1"/>
</dbReference>
<dbReference type="CDD" id="cd00367">
    <property type="entry name" value="PTS-HPr_like"/>
    <property type="match status" value="1"/>
</dbReference>
<sequence length="113" mass="12519">MRRCIMNEPTRTYLESEKDTQDQIEELQATCIVKNAAGIHVRPAGVIVRLFDGEPCDVHFTYAGKTINAKSIMSILMLGAPQGGEILVTIRSKEAHRILQKIQDAFSSGFGEL</sequence>
<dbReference type="EC" id="2.7.11.-" evidence="7"/>
<dbReference type="EMBL" id="LN847223">
    <property type="protein sequence ID" value="CRI45503.1"/>
    <property type="molecule type" value="Genomic_DNA"/>
</dbReference>
<dbReference type="PROSITE" id="PS00589">
    <property type="entry name" value="PTS_HPR_SER"/>
    <property type="match status" value="1"/>
</dbReference>
<evidence type="ECO:0000313" key="9">
    <source>
        <dbReference type="EMBL" id="CRI42165.1"/>
    </source>
</evidence>
<protein>
    <submittedName>
        <fullName evidence="7">Phosphocarrier protein HPr</fullName>
        <ecNumber evidence="7">2.7.11.-</ecNumber>
    </submittedName>
</protein>
<dbReference type="EMBL" id="LN847240">
    <property type="protein sequence ID" value="CRI50022.1"/>
    <property type="molecule type" value="Genomic_DNA"/>
</dbReference>
<dbReference type="EMBL" id="LN847242">
    <property type="protein sequence ID" value="CRI48929.1"/>
    <property type="molecule type" value="Genomic_DNA"/>
</dbReference>
<dbReference type="EMBL" id="LN847095">
    <property type="protein sequence ID" value="CRI43262.1"/>
    <property type="molecule type" value="Genomic_DNA"/>
</dbReference>
<gene>
    <name evidence="7" type="primary">ptsH</name>
    <name evidence="6" type="ORF">BN1224_CV15_A_00400</name>
    <name evidence="9" type="ORF">BN1224_DC9_AE_00290</name>
    <name evidence="8" type="ORF">BN1224_GiD_A_00410</name>
    <name evidence="10" type="ORF">BN1224_H12_AD_00230</name>
    <name evidence="11" type="ORF">BN1224_MUL2216_B_00290</name>
    <name evidence="12" type="ORF">BN1224_Panola_A_00390</name>
    <name evidence="14" type="ORF">BN1224_PB1_B_00300</name>
    <name evidence="13" type="ORF">BN1224_U1271_A_00390</name>
    <name evidence="15" type="ORF">BN1224_UZG1_A_00420</name>
    <name evidence="16" type="ORF">BN1224_Wien2_B_00260</name>
    <name evidence="17" type="ORF">BN1224_YK41_AB_00390</name>
    <name evidence="7" type="ORF">CWL029c_A_00420</name>
</gene>
<accession>A0A0F7WJW3</accession>
<dbReference type="GO" id="GO:0016740">
    <property type="term" value="F:transferase activity"/>
    <property type="evidence" value="ECO:0007669"/>
    <property type="project" value="UniProtKB-KW"/>
</dbReference>
<dbReference type="PROSITE" id="PS51350">
    <property type="entry name" value="PTS_HPR_DOM"/>
    <property type="match status" value="1"/>
</dbReference>
<comment type="subcellular location">
    <subcellularLocation>
        <location evidence="1">Cytoplasm</location>
    </subcellularLocation>
</comment>
<evidence type="ECO:0000313" key="14">
    <source>
        <dbReference type="EMBL" id="CRI50022.1"/>
    </source>
</evidence>
<dbReference type="PATRIC" id="fig|83558.13.peg.40"/>
<dbReference type="Pfam" id="PF00381">
    <property type="entry name" value="PTS-HPr"/>
    <property type="match status" value="1"/>
</dbReference>
<dbReference type="GO" id="GO:0005737">
    <property type="term" value="C:cytoplasm"/>
    <property type="evidence" value="ECO:0007669"/>
    <property type="project" value="UniProtKB-SubCell"/>
</dbReference>